<gene>
    <name evidence="1" type="ORF">F2Q70_00018648</name>
</gene>
<dbReference type="EMBL" id="QGKY02001250">
    <property type="protein sequence ID" value="KAF2562510.1"/>
    <property type="molecule type" value="Genomic_DNA"/>
</dbReference>
<dbReference type="AlphaFoldDB" id="A0A8S9HY61"/>
<comment type="caution">
    <text evidence="1">The sequence shown here is derived from an EMBL/GenBank/DDBJ whole genome shotgun (WGS) entry which is preliminary data.</text>
</comment>
<sequence length="226" mass="25481">MSPFMTGGSNKNWFVQSSSYFAFFYSRTIKCIRSQLLPYATSVSSYFKKCSLPELRIKLHSIIKSLLKSMGVGMAMQLANEVVSNAFVDLEGLDAVKKRKHSFNSGAEAENSAVEVGVPHNHSLKIAALEALERNSSHHPHASDRDVMVSEEGNREVVNETREGKGLAAKDSLMEEAEQLVSVDMKRIKIKSKDMKNMIDHGQKIMDRRSWTEDHGQEIMDRKTWT</sequence>
<protein>
    <submittedName>
        <fullName evidence="1">Uncharacterized protein</fullName>
    </submittedName>
</protein>
<accession>A0A8S9HY61</accession>
<dbReference type="GO" id="GO:0005634">
    <property type="term" value="C:nucleus"/>
    <property type="evidence" value="ECO:0007669"/>
    <property type="project" value="TreeGrafter"/>
</dbReference>
<reference evidence="1" key="1">
    <citation type="submission" date="2019-12" db="EMBL/GenBank/DDBJ databases">
        <title>Genome sequencing and annotation of Brassica cretica.</title>
        <authorList>
            <person name="Studholme D.J."/>
            <person name="Sarris P.F."/>
        </authorList>
    </citation>
    <scope>NUCLEOTIDE SEQUENCE</scope>
    <source>
        <strain evidence="1">PFS-102/07</strain>
        <tissue evidence="1">Leaf</tissue>
    </source>
</reference>
<name>A0A8S9HY61_BRACR</name>
<dbReference type="GO" id="GO:0006364">
    <property type="term" value="P:rRNA processing"/>
    <property type="evidence" value="ECO:0007669"/>
    <property type="project" value="TreeGrafter"/>
</dbReference>
<proteinExistence type="predicted"/>
<dbReference type="PANTHER" id="PTHR34105">
    <property type="entry name" value="PROLINE-, GLUTAMIC ACID- AND LEUCINE-RICH PROTEIN 1"/>
    <property type="match status" value="1"/>
</dbReference>
<evidence type="ECO:0000313" key="1">
    <source>
        <dbReference type="EMBL" id="KAF2562510.1"/>
    </source>
</evidence>
<organism evidence="1">
    <name type="scientific">Brassica cretica</name>
    <name type="common">Mustard</name>
    <dbReference type="NCBI Taxonomy" id="69181"/>
    <lineage>
        <taxon>Eukaryota</taxon>
        <taxon>Viridiplantae</taxon>
        <taxon>Streptophyta</taxon>
        <taxon>Embryophyta</taxon>
        <taxon>Tracheophyta</taxon>
        <taxon>Spermatophyta</taxon>
        <taxon>Magnoliopsida</taxon>
        <taxon>eudicotyledons</taxon>
        <taxon>Gunneridae</taxon>
        <taxon>Pentapetalae</taxon>
        <taxon>rosids</taxon>
        <taxon>malvids</taxon>
        <taxon>Brassicales</taxon>
        <taxon>Brassicaceae</taxon>
        <taxon>Brassiceae</taxon>
        <taxon>Brassica</taxon>
    </lineage>
</organism>
<dbReference type="PANTHER" id="PTHR34105:SF1">
    <property type="entry name" value="PROLINE-, GLUTAMIC ACID- AND LEUCINE-RICH PROTEIN 1"/>
    <property type="match status" value="1"/>
</dbReference>